<reference evidence="13" key="1">
    <citation type="submission" date="2017-09" db="EMBL/GenBank/DDBJ databases">
        <title>Depth-based differentiation of microbial function through sediment-hosted aquifers and enrichment of novel symbionts in the deep terrestrial subsurface.</title>
        <authorList>
            <person name="Probst A.J."/>
            <person name="Ladd B."/>
            <person name="Jarett J.K."/>
            <person name="Geller-Mcgrath D.E."/>
            <person name="Sieber C.M.K."/>
            <person name="Emerson J.B."/>
            <person name="Anantharaman K."/>
            <person name="Thomas B.C."/>
            <person name="Malmstrom R."/>
            <person name="Stieglmeier M."/>
            <person name="Klingl A."/>
            <person name="Woyke T."/>
            <person name="Ryan C.M."/>
            <person name="Banfield J.F."/>
        </authorList>
    </citation>
    <scope>NUCLEOTIDE SEQUENCE [LARGE SCALE GENOMIC DNA]</scope>
</reference>
<dbReference type="PANTHER" id="PTHR22777:SF17">
    <property type="entry name" value="UPF0053 PROTEIN SLL0260"/>
    <property type="match status" value="1"/>
</dbReference>
<dbReference type="Gene3D" id="3.10.580.10">
    <property type="entry name" value="CBS-domain"/>
    <property type="match status" value="1"/>
</dbReference>
<keyword evidence="5 7" id="KW-0129">CBS domain</keyword>
<dbReference type="InterPro" id="IPR002550">
    <property type="entry name" value="CNNM"/>
</dbReference>
<evidence type="ECO:0000256" key="2">
    <source>
        <dbReference type="ARBA" id="ARBA00022692"/>
    </source>
</evidence>
<keyword evidence="2 8" id="KW-0812">Transmembrane</keyword>
<comment type="subcellular location">
    <subcellularLocation>
        <location evidence="1">Membrane</location>
        <topology evidence="1">Multi-pass membrane protein</topology>
    </subcellularLocation>
</comment>
<dbReference type="InterPro" id="IPR044751">
    <property type="entry name" value="Ion_transp-like_CBS"/>
</dbReference>
<dbReference type="InterPro" id="IPR046342">
    <property type="entry name" value="CBS_dom_sf"/>
</dbReference>
<evidence type="ECO:0000256" key="5">
    <source>
        <dbReference type="ARBA" id="ARBA00023122"/>
    </source>
</evidence>
<evidence type="ECO:0000256" key="3">
    <source>
        <dbReference type="ARBA" id="ARBA00022737"/>
    </source>
</evidence>
<comment type="caution">
    <text evidence="12">The sequence shown here is derived from an EMBL/GenBank/DDBJ whole genome shotgun (WGS) entry which is preliminary data.</text>
</comment>
<dbReference type="SUPFAM" id="SSF54631">
    <property type="entry name" value="CBS-domain pair"/>
    <property type="match status" value="1"/>
</dbReference>
<organism evidence="12 13">
    <name type="scientific">Candidatus Magasanikbacteria bacterium CG10_big_fil_rev_8_21_14_0_10_40_10</name>
    <dbReference type="NCBI Taxonomy" id="1974648"/>
    <lineage>
        <taxon>Bacteria</taxon>
        <taxon>Candidatus Magasanikiibacteriota</taxon>
    </lineage>
</organism>
<evidence type="ECO:0000256" key="6">
    <source>
        <dbReference type="ARBA" id="ARBA00023136"/>
    </source>
</evidence>
<dbReference type="SMART" id="SM00116">
    <property type="entry name" value="CBS"/>
    <property type="match status" value="2"/>
</dbReference>
<feature type="domain" description="CNNM transmembrane" evidence="11">
    <location>
        <begin position="1"/>
        <end position="189"/>
    </location>
</feature>
<evidence type="ECO:0000256" key="8">
    <source>
        <dbReference type="PROSITE-ProRule" id="PRU01193"/>
    </source>
</evidence>
<dbReference type="Pfam" id="PF00571">
    <property type="entry name" value="CBS"/>
    <property type="match status" value="2"/>
</dbReference>
<keyword evidence="3" id="KW-0677">Repeat</keyword>
<dbReference type="InterPro" id="IPR000644">
    <property type="entry name" value="CBS_dom"/>
</dbReference>
<dbReference type="GO" id="GO:0005886">
    <property type="term" value="C:plasma membrane"/>
    <property type="evidence" value="ECO:0007669"/>
    <property type="project" value="TreeGrafter"/>
</dbReference>
<dbReference type="CDD" id="cd04590">
    <property type="entry name" value="CBS_pair_CorC_HlyC_assoc"/>
    <property type="match status" value="1"/>
</dbReference>
<name>A0A2M6W3Q8_9BACT</name>
<dbReference type="EMBL" id="PFBX01000028">
    <property type="protein sequence ID" value="PIT87421.1"/>
    <property type="molecule type" value="Genomic_DNA"/>
</dbReference>
<dbReference type="AlphaFoldDB" id="A0A2M6W3Q8"/>
<feature type="transmembrane region" description="Helical" evidence="9">
    <location>
        <begin position="62"/>
        <end position="84"/>
    </location>
</feature>
<feature type="transmembrane region" description="Helical" evidence="9">
    <location>
        <begin position="91"/>
        <end position="111"/>
    </location>
</feature>
<evidence type="ECO:0000256" key="9">
    <source>
        <dbReference type="SAM" id="Phobius"/>
    </source>
</evidence>
<protein>
    <recommendedName>
        <fullName evidence="14">HlyC/CorC family transporter</fullName>
    </recommendedName>
</protein>
<proteinExistence type="predicted"/>
<evidence type="ECO:0008006" key="14">
    <source>
        <dbReference type="Google" id="ProtNLM"/>
    </source>
</evidence>
<gene>
    <name evidence="12" type="ORF">COU31_03075</name>
</gene>
<evidence type="ECO:0000259" key="11">
    <source>
        <dbReference type="PROSITE" id="PS51846"/>
    </source>
</evidence>
<evidence type="ECO:0000256" key="4">
    <source>
        <dbReference type="ARBA" id="ARBA00022989"/>
    </source>
</evidence>
<keyword evidence="4 8" id="KW-1133">Transmembrane helix</keyword>
<dbReference type="Pfam" id="PF01595">
    <property type="entry name" value="CNNM"/>
    <property type="match status" value="1"/>
</dbReference>
<dbReference type="PROSITE" id="PS51846">
    <property type="entry name" value="CNNM"/>
    <property type="match status" value="1"/>
</dbReference>
<evidence type="ECO:0000259" key="10">
    <source>
        <dbReference type="PROSITE" id="PS51371"/>
    </source>
</evidence>
<accession>A0A2M6W3Q8</accession>
<feature type="domain" description="CBS" evidence="10">
    <location>
        <begin position="208"/>
        <end position="266"/>
    </location>
</feature>
<keyword evidence="6 8" id="KW-0472">Membrane</keyword>
<sequence>MFYYLLILTIVLIILIYLSAWFSGAETALTNLGIVQIAQIRQKQAKAYQYIAELKRNMDRTLVAILIGNNVVNILLSAISALIANQIFHSLGVSLIIGLVTFLLVVFGEILPKSKSLNNSVKLACKNASKIYYYCRIIRPVADFFLWISKYLMKMTGHEFKPRHILVSDDNIKGLVSLAQEQGVLKKIEKDIIHKVFHFGDSKIRDIVVPLNEVYCLNKNLTIGEARKEVVEHGFTRVPVVNETGRIIGVLYGKDLMAKKDGPIDGLIKKPFLVGDDDDITDIFDSMKNRRTHIAIVHDSKTKQQIGIVTMEDIIEELVGEIFDEFTHLQEK</sequence>
<feature type="domain" description="CBS" evidence="10">
    <location>
        <begin position="267"/>
        <end position="325"/>
    </location>
</feature>
<evidence type="ECO:0000256" key="7">
    <source>
        <dbReference type="PROSITE-ProRule" id="PRU00703"/>
    </source>
</evidence>
<dbReference type="Proteomes" id="UP000231183">
    <property type="component" value="Unassembled WGS sequence"/>
</dbReference>
<evidence type="ECO:0000313" key="12">
    <source>
        <dbReference type="EMBL" id="PIT87421.1"/>
    </source>
</evidence>
<dbReference type="PANTHER" id="PTHR22777">
    <property type="entry name" value="HEMOLYSIN-RELATED"/>
    <property type="match status" value="1"/>
</dbReference>
<evidence type="ECO:0000256" key="1">
    <source>
        <dbReference type="ARBA" id="ARBA00004141"/>
    </source>
</evidence>
<dbReference type="PROSITE" id="PS51371">
    <property type="entry name" value="CBS"/>
    <property type="match status" value="2"/>
</dbReference>
<evidence type="ECO:0000313" key="13">
    <source>
        <dbReference type="Proteomes" id="UP000231183"/>
    </source>
</evidence>